<dbReference type="EMBL" id="JAHESD010000099">
    <property type="protein sequence ID" value="MBT1706324.1"/>
    <property type="molecule type" value="Genomic_DNA"/>
</dbReference>
<accession>A0ABS5W020</accession>
<evidence type="ECO:0000256" key="10">
    <source>
        <dbReference type="NCBIfam" id="TIGR00215"/>
    </source>
</evidence>
<proteinExistence type="predicted"/>
<keyword evidence="5" id="KW-0441">Lipid A biosynthesis</keyword>
<evidence type="ECO:0000256" key="6">
    <source>
        <dbReference type="ARBA" id="ARBA00022676"/>
    </source>
</evidence>
<sequence length="370" mass="42273">MRYYIIAGERSGDLHAGNLAKAIKEFDQDVEFRGFGGENMKEAGVELRVHYADLAFMGFAEVLANINKISNYIKICKADILAYKPDVVILVDYGGFNMRIAKFAKKQNQKVFYYITPKVWAWYQSRALTLKANIDRMFVILPFEKDFFKKFDWDVDYVGNPVLDAVKSHESDVNFLQNHSFEKDKPVIALLPGSRKQELKTVIPVMAQVAKRFNDFQFGVAMVDNIDNSFYKELEALPNVKFVQNNTYNLLLNSKVAIVTSGTATLETALLKTPQVVIYKTSTVSYFIAKNFIRVPYISLVNLIANKGVVKELIQGEMNAEEVSKELTLLVRDQHYRKQMLNDYENIYKTLDIGSASQNAAKLIIKYLQK</sequence>
<evidence type="ECO:0000313" key="11">
    <source>
        <dbReference type="EMBL" id="MBT1706324.1"/>
    </source>
</evidence>
<organism evidence="11 12">
    <name type="scientific">Chryseosolibacter indicus</name>
    <dbReference type="NCBI Taxonomy" id="2782351"/>
    <lineage>
        <taxon>Bacteria</taxon>
        <taxon>Pseudomonadati</taxon>
        <taxon>Bacteroidota</taxon>
        <taxon>Cytophagia</taxon>
        <taxon>Cytophagales</taxon>
        <taxon>Chryseotaleaceae</taxon>
        <taxon>Chryseosolibacter</taxon>
    </lineage>
</organism>
<evidence type="ECO:0000256" key="5">
    <source>
        <dbReference type="ARBA" id="ARBA00022556"/>
    </source>
</evidence>
<keyword evidence="7 11" id="KW-0808">Transferase</keyword>
<evidence type="ECO:0000256" key="8">
    <source>
        <dbReference type="ARBA" id="ARBA00023098"/>
    </source>
</evidence>
<evidence type="ECO:0000313" key="12">
    <source>
        <dbReference type="Proteomes" id="UP000772618"/>
    </source>
</evidence>
<dbReference type="PANTHER" id="PTHR30372:SF4">
    <property type="entry name" value="LIPID-A-DISACCHARIDE SYNTHASE, MITOCHONDRIAL-RELATED"/>
    <property type="match status" value="1"/>
</dbReference>
<dbReference type="Proteomes" id="UP000772618">
    <property type="component" value="Unassembled WGS sequence"/>
</dbReference>
<protein>
    <recommendedName>
        <fullName evidence="3 10">Lipid-A-disaccharide synthase</fullName>
        <ecNumber evidence="2 10">2.4.1.182</ecNumber>
    </recommendedName>
</protein>
<dbReference type="InterPro" id="IPR003835">
    <property type="entry name" value="Glyco_trans_19"/>
</dbReference>
<keyword evidence="8" id="KW-0443">Lipid metabolism</keyword>
<dbReference type="NCBIfam" id="TIGR00215">
    <property type="entry name" value="lpxB"/>
    <property type="match status" value="1"/>
</dbReference>
<name>A0ABS5W020_9BACT</name>
<gene>
    <name evidence="11" type="primary">lpxB</name>
    <name evidence="11" type="ORF">KK060_23805</name>
</gene>
<reference evidence="11 12" key="1">
    <citation type="submission" date="2021-05" db="EMBL/GenBank/DDBJ databases">
        <title>A Polyphasic approach of four new species of the genus Ohtaekwangia: Ohtaekwangia histidinii sp. nov., Ohtaekwangia cretensis sp. nov., Ohtaekwangia indiensis sp. nov., Ohtaekwangia reichenbachii sp. nov. from diverse environment.</title>
        <authorList>
            <person name="Octaviana S."/>
        </authorList>
    </citation>
    <scope>NUCLEOTIDE SEQUENCE [LARGE SCALE GENOMIC DNA]</scope>
    <source>
        <strain evidence="11 12">PWU20</strain>
    </source>
</reference>
<dbReference type="GO" id="GO:0008915">
    <property type="term" value="F:lipid-A-disaccharide synthase activity"/>
    <property type="evidence" value="ECO:0007669"/>
    <property type="project" value="UniProtKB-EC"/>
</dbReference>
<comment type="catalytic activity">
    <reaction evidence="9">
        <text>a lipid X + a UDP-2-N,3-O-bis[(3R)-3-hydroxyacyl]-alpha-D-glucosamine = a lipid A disaccharide + UDP + H(+)</text>
        <dbReference type="Rhea" id="RHEA:67828"/>
        <dbReference type="ChEBI" id="CHEBI:15378"/>
        <dbReference type="ChEBI" id="CHEBI:58223"/>
        <dbReference type="ChEBI" id="CHEBI:137748"/>
        <dbReference type="ChEBI" id="CHEBI:176338"/>
        <dbReference type="ChEBI" id="CHEBI:176343"/>
        <dbReference type="EC" id="2.4.1.182"/>
    </reaction>
</comment>
<dbReference type="EC" id="2.4.1.182" evidence="2 10"/>
<dbReference type="Gene3D" id="3.40.50.2000">
    <property type="entry name" value="Glycogen Phosphorylase B"/>
    <property type="match status" value="2"/>
</dbReference>
<comment type="caution">
    <text evidence="11">The sequence shown here is derived from an EMBL/GenBank/DDBJ whole genome shotgun (WGS) entry which is preliminary data.</text>
</comment>
<evidence type="ECO:0000256" key="7">
    <source>
        <dbReference type="ARBA" id="ARBA00022679"/>
    </source>
</evidence>
<dbReference type="RefSeq" id="WP_254157549.1">
    <property type="nucleotide sequence ID" value="NZ_JAHESD010000099.1"/>
</dbReference>
<evidence type="ECO:0000256" key="9">
    <source>
        <dbReference type="ARBA" id="ARBA00048975"/>
    </source>
</evidence>
<evidence type="ECO:0000256" key="3">
    <source>
        <dbReference type="ARBA" id="ARBA00020902"/>
    </source>
</evidence>
<dbReference type="SUPFAM" id="SSF53756">
    <property type="entry name" value="UDP-Glycosyltransferase/glycogen phosphorylase"/>
    <property type="match status" value="1"/>
</dbReference>
<keyword evidence="12" id="KW-1185">Reference proteome</keyword>
<keyword evidence="4" id="KW-0444">Lipid biosynthesis</keyword>
<evidence type="ECO:0000256" key="2">
    <source>
        <dbReference type="ARBA" id="ARBA00012687"/>
    </source>
</evidence>
<evidence type="ECO:0000256" key="1">
    <source>
        <dbReference type="ARBA" id="ARBA00002056"/>
    </source>
</evidence>
<dbReference type="PANTHER" id="PTHR30372">
    <property type="entry name" value="LIPID-A-DISACCHARIDE SYNTHASE"/>
    <property type="match status" value="1"/>
</dbReference>
<keyword evidence="6 11" id="KW-0328">Glycosyltransferase</keyword>
<evidence type="ECO:0000256" key="4">
    <source>
        <dbReference type="ARBA" id="ARBA00022516"/>
    </source>
</evidence>
<dbReference type="Pfam" id="PF02684">
    <property type="entry name" value="LpxB"/>
    <property type="match status" value="1"/>
</dbReference>
<comment type="function">
    <text evidence="1">Condensation of UDP-2,3-diacylglucosamine and 2,3-diacylglucosamine-1-phosphate to form lipid A disaccharide, a precursor of lipid A, a phosphorylated glycolipid that anchors the lipopolysaccharide to the outer membrane of the cell.</text>
</comment>